<proteinExistence type="predicted"/>
<name>A0A8D8IE87_CULPI</name>
<evidence type="ECO:0000313" key="3">
    <source>
        <dbReference type="EMBL" id="CAG6552900.1"/>
    </source>
</evidence>
<feature type="region of interest" description="Disordered" evidence="1">
    <location>
        <begin position="70"/>
        <end position="150"/>
    </location>
</feature>
<protein>
    <submittedName>
        <fullName evidence="3">(northern house mosquito) hypothetical protein</fullName>
    </submittedName>
</protein>
<dbReference type="EMBL" id="HBUE01248010">
    <property type="protein sequence ID" value="CAG6552900.1"/>
    <property type="molecule type" value="Transcribed_RNA"/>
</dbReference>
<feature type="signal peptide" evidence="2">
    <location>
        <begin position="1"/>
        <end position="28"/>
    </location>
</feature>
<dbReference type="EMBL" id="HBUE01355196">
    <property type="protein sequence ID" value="CAG6605235.1"/>
    <property type="molecule type" value="Transcribed_RNA"/>
</dbReference>
<dbReference type="AlphaFoldDB" id="A0A8D8IE87"/>
<accession>A0A8D8IE87</accession>
<reference evidence="3" key="1">
    <citation type="submission" date="2021-05" db="EMBL/GenBank/DDBJ databases">
        <authorList>
            <person name="Alioto T."/>
            <person name="Alioto T."/>
            <person name="Gomez Garrido J."/>
        </authorList>
    </citation>
    <scope>NUCLEOTIDE SEQUENCE</scope>
</reference>
<evidence type="ECO:0000256" key="1">
    <source>
        <dbReference type="SAM" id="MobiDB-lite"/>
    </source>
</evidence>
<organism evidence="3">
    <name type="scientific">Culex pipiens</name>
    <name type="common">House mosquito</name>
    <dbReference type="NCBI Taxonomy" id="7175"/>
    <lineage>
        <taxon>Eukaryota</taxon>
        <taxon>Metazoa</taxon>
        <taxon>Ecdysozoa</taxon>
        <taxon>Arthropoda</taxon>
        <taxon>Hexapoda</taxon>
        <taxon>Insecta</taxon>
        <taxon>Pterygota</taxon>
        <taxon>Neoptera</taxon>
        <taxon>Endopterygota</taxon>
        <taxon>Diptera</taxon>
        <taxon>Nematocera</taxon>
        <taxon>Culicoidea</taxon>
        <taxon>Culicidae</taxon>
        <taxon>Culicinae</taxon>
        <taxon>Culicini</taxon>
        <taxon>Culex</taxon>
        <taxon>Culex</taxon>
    </lineage>
</organism>
<feature type="chain" id="PRO_5036261037" evidence="2">
    <location>
        <begin position="29"/>
        <end position="150"/>
    </location>
</feature>
<sequence length="150" mass="16946">MHHHFRFNLPLHLLGCLHLLLLLPILLRQQPLNISVNVTHQLVILLRAQAALQSALQVLVLLLATTTLREPAPETPQVQRRKQRTPRERRFPPVQLLEQVRPERVQVGRVEGGRQDGPQRGESDAGTLGRGQDDRLVLVGEQEGTKQQEG</sequence>
<feature type="compositionally biased region" description="Basic and acidic residues" evidence="1">
    <location>
        <begin position="100"/>
        <end position="123"/>
    </location>
</feature>
<keyword evidence="2" id="KW-0732">Signal</keyword>
<evidence type="ECO:0000256" key="2">
    <source>
        <dbReference type="SAM" id="SignalP"/>
    </source>
</evidence>